<proteinExistence type="predicted"/>
<dbReference type="Gene3D" id="3.30.2010.20">
    <property type="match status" value="1"/>
</dbReference>
<organism evidence="1">
    <name type="scientific">marine sediment metagenome</name>
    <dbReference type="NCBI Taxonomy" id="412755"/>
    <lineage>
        <taxon>unclassified sequences</taxon>
        <taxon>metagenomes</taxon>
        <taxon>ecological metagenomes</taxon>
    </lineage>
</organism>
<sequence>MEKEKFEAIVLNTLKNLPDKFKDKIKNLSIVIEEKDIRAVLKDKEDVSTKYTLGL</sequence>
<reference evidence="1" key="1">
    <citation type="journal article" date="2014" name="Front. Microbiol.">
        <title>High frequency of phylogenetically diverse reductive dehalogenase-homologous genes in deep subseafloor sedimentary metagenomes.</title>
        <authorList>
            <person name="Kawai M."/>
            <person name="Futagami T."/>
            <person name="Toyoda A."/>
            <person name="Takaki Y."/>
            <person name="Nishi S."/>
            <person name="Hori S."/>
            <person name="Arai W."/>
            <person name="Tsubouchi T."/>
            <person name="Morono Y."/>
            <person name="Uchiyama I."/>
            <person name="Ito T."/>
            <person name="Fujiyama A."/>
            <person name="Inagaki F."/>
            <person name="Takami H."/>
        </authorList>
    </citation>
    <scope>NUCLEOTIDE SEQUENCE</scope>
    <source>
        <strain evidence="1">Expedition CK06-06</strain>
    </source>
</reference>
<gene>
    <name evidence="1" type="ORF">S06H3_31512</name>
</gene>
<comment type="caution">
    <text evidence="1">The sequence shown here is derived from an EMBL/GenBank/DDBJ whole genome shotgun (WGS) entry which is preliminary data.</text>
</comment>
<accession>X1LS74</accession>
<dbReference type="AlphaFoldDB" id="X1LS74"/>
<feature type="non-terminal residue" evidence="1">
    <location>
        <position position="55"/>
    </location>
</feature>
<protein>
    <submittedName>
        <fullName evidence="1">Uncharacterized protein</fullName>
    </submittedName>
</protein>
<evidence type="ECO:0000313" key="1">
    <source>
        <dbReference type="EMBL" id="GAI22232.1"/>
    </source>
</evidence>
<name>X1LS74_9ZZZZ</name>
<dbReference type="InterPro" id="IPR038555">
    <property type="entry name" value="Zincin_1_sf"/>
</dbReference>
<dbReference type="EMBL" id="BARV01018669">
    <property type="protein sequence ID" value="GAI22232.1"/>
    <property type="molecule type" value="Genomic_DNA"/>
</dbReference>